<dbReference type="EMBL" id="BPEY01000008">
    <property type="protein sequence ID" value="GIU41913.1"/>
    <property type="molecule type" value="Genomic_DNA"/>
</dbReference>
<dbReference type="SUPFAM" id="SSF53474">
    <property type="entry name" value="alpha/beta-Hydrolases"/>
    <property type="match status" value="1"/>
</dbReference>
<evidence type="ECO:0000259" key="1">
    <source>
        <dbReference type="Pfam" id="PF12146"/>
    </source>
</evidence>
<dbReference type="PANTHER" id="PTHR12277:SF81">
    <property type="entry name" value="PROTEIN ABHD13"/>
    <property type="match status" value="1"/>
</dbReference>
<evidence type="ECO:0000313" key="3">
    <source>
        <dbReference type="Proteomes" id="UP000887104"/>
    </source>
</evidence>
<gene>
    <name evidence="2" type="ORF">TUM4438_07230</name>
</gene>
<dbReference type="PROSITE" id="PS51257">
    <property type="entry name" value="PROKAR_LIPOPROTEIN"/>
    <property type="match status" value="1"/>
</dbReference>
<dbReference type="Gene3D" id="3.40.50.1820">
    <property type="entry name" value="alpha/beta hydrolase"/>
    <property type="match status" value="1"/>
</dbReference>
<organism evidence="2 3">
    <name type="scientific">Shewanella sairae</name>
    <dbReference type="NCBI Taxonomy" id="190310"/>
    <lineage>
        <taxon>Bacteria</taxon>
        <taxon>Pseudomonadati</taxon>
        <taxon>Pseudomonadota</taxon>
        <taxon>Gammaproteobacteria</taxon>
        <taxon>Alteromonadales</taxon>
        <taxon>Shewanellaceae</taxon>
        <taxon>Shewanella</taxon>
    </lineage>
</organism>
<dbReference type="PANTHER" id="PTHR12277">
    <property type="entry name" value="ALPHA/BETA HYDROLASE DOMAIN-CONTAINING PROTEIN"/>
    <property type="match status" value="1"/>
</dbReference>
<evidence type="ECO:0000313" key="2">
    <source>
        <dbReference type="EMBL" id="GIU41913.1"/>
    </source>
</evidence>
<dbReference type="GO" id="GO:0016787">
    <property type="term" value="F:hydrolase activity"/>
    <property type="evidence" value="ECO:0007669"/>
    <property type="project" value="UniProtKB-KW"/>
</dbReference>
<keyword evidence="3" id="KW-1185">Reference proteome</keyword>
<dbReference type="RefSeq" id="WP_220779538.1">
    <property type="nucleotide sequence ID" value="NZ_BPEY01000008.1"/>
</dbReference>
<protein>
    <submittedName>
        <fullName evidence="2">Alpha/beta hydrolase</fullName>
    </submittedName>
</protein>
<keyword evidence="2" id="KW-0378">Hydrolase</keyword>
<accession>A0ABQ4P312</accession>
<sequence>MLKIVPIIALLLLSGCSIKITPDTFIYQDEVVEKNLDLTDIKSKLDQQDNEIEISAVALTTDDGLTLKGVKLLRPDALANVLFFGGNGMKISTSSGILKQFAMLQLNVIWFDYRGTGVSEKKEALKVVDLQSDALAVFDFANASLPADIPSVIHGLSMGSLIGSYTASQRNVDALVLDGAISSVPELVDALVPSWSKIFSTVTVAPELASIDNIALMQNYRAPLLLLVGEEDETTPVAFSQALYDAAASEQKTLTVLKGTGHSQSMKMDAALKAYARFIDEFSLL</sequence>
<dbReference type="Proteomes" id="UP000887104">
    <property type="component" value="Unassembled WGS sequence"/>
</dbReference>
<dbReference type="Pfam" id="PF12146">
    <property type="entry name" value="Hydrolase_4"/>
    <property type="match status" value="2"/>
</dbReference>
<proteinExistence type="predicted"/>
<comment type="caution">
    <text evidence="2">The sequence shown here is derived from an EMBL/GenBank/DDBJ whole genome shotgun (WGS) entry which is preliminary data.</text>
</comment>
<reference evidence="2" key="1">
    <citation type="submission" date="2021-05" db="EMBL/GenBank/DDBJ databases">
        <title>Molecular characterization for Shewanella algae harboring chromosomal blaOXA-55-like strains isolated from clinical and environment sample.</title>
        <authorList>
            <person name="Ohama Y."/>
            <person name="Aoki K."/>
            <person name="Harada S."/>
            <person name="Moriya K."/>
            <person name="Ishii Y."/>
            <person name="Tateda K."/>
        </authorList>
    </citation>
    <scope>NUCLEOTIDE SEQUENCE</scope>
    <source>
        <strain evidence="2">JCM 11563</strain>
    </source>
</reference>
<feature type="domain" description="Serine aminopeptidase S33" evidence="1">
    <location>
        <begin position="217"/>
        <end position="263"/>
    </location>
</feature>
<dbReference type="InterPro" id="IPR029058">
    <property type="entry name" value="AB_hydrolase_fold"/>
</dbReference>
<dbReference type="InterPro" id="IPR022742">
    <property type="entry name" value="Hydrolase_4"/>
</dbReference>
<feature type="domain" description="Serine aminopeptidase S33" evidence="1">
    <location>
        <begin position="78"/>
        <end position="201"/>
    </location>
</feature>
<name>A0ABQ4P312_9GAMM</name>